<accession>A0A1V4IRI6</accession>
<dbReference type="OrthoDB" id="2035856at2"/>
<dbReference type="Proteomes" id="UP000265930">
    <property type="component" value="Unassembled WGS sequence"/>
</dbReference>
<evidence type="ECO:0000313" key="4">
    <source>
        <dbReference type="EMBL" id="RII33261.1"/>
    </source>
</evidence>
<evidence type="ECO:0000259" key="2">
    <source>
        <dbReference type="Pfam" id="PF02517"/>
    </source>
</evidence>
<dbReference type="STRING" id="225345.CLCHR_19310"/>
<dbReference type="GO" id="GO:0006508">
    <property type="term" value="P:proteolysis"/>
    <property type="evidence" value="ECO:0007669"/>
    <property type="project" value="UniProtKB-KW"/>
</dbReference>
<dbReference type="EMBL" id="MZGT01000022">
    <property type="protein sequence ID" value="OPJ62638.1"/>
    <property type="molecule type" value="Genomic_DNA"/>
</dbReference>
<keyword evidence="5" id="KW-1185">Reference proteome</keyword>
<feature type="transmembrane region" description="Helical" evidence="1">
    <location>
        <begin position="149"/>
        <end position="168"/>
    </location>
</feature>
<keyword evidence="3" id="KW-0645">Protease</keyword>
<keyword evidence="1" id="KW-0812">Transmembrane</keyword>
<keyword evidence="1" id="KW-0472">Membrane</keyword>
<name>A0A1V4IRI6_9CLOT</name>
<feature type="domain" description="CAAX prenyl protease 2/Lysostaphin resistance protein A-like" evidence="2">
    <location>
        <begin position="154"/>
        <end position="238"/>
    </location>
</feature>
<dbReference type="Pfam" id="PF02517">
    <property type="entry name" value="Rce1-like"/>
    <property type="match status" value="1"/>
</dbReference>
<feature type="transmembrane region" description="Helical" evidence="1">
    <location>
        <begin position="107"/>
        <end position="129"/>
    </location>
</feature>
<feature type="transmembrane region" description="Helical" evidence="1">
    <location>
        <begin position="188"/>
        <end position="220"/>
    </location>
</feature>
<sequence>MNNNESKAISKLIKKDFNKLGLTILMKELLANLAVIIFAMFITLVEIIKDPNITNYQLEKVLDNGTYNGIMSIVAVLVSFIPFLIYRGKKFFYYDLKLENRKFTFRTLVFGFIVIIAINSSLVLFSNILEIGLNAIGLSANSALEDLDALNELTVPMIIYSCILGPIIEEFIYRGAVLRSLQKHGKRFAIIVSALLFGLMHGNFFQIFMGVGIGIILGYLATEYSIKLTIILHIINNISVQVLSQSTSYVTNNTNIIINMSLISVSLIILIIAILRNKNNITGWLQANTTEKGIWLKFFTSILVIVVIIFDLFSVISSIKPIS</sequence>
<comment type="caution">
    <text evidence="3">The sequence shown here is derived from an EMBL/GenBank/DDBJ whole genome shotgun (WGS) entry which is preliminary data.</text>
</comment>
<gene>
    <name evidence="3" type="ORF">CLCHR_19310</name>
    <name evidence="4" type="ORF">D2A34_16040</name>
</gene>
<dbReference type="GO" id="GO:0008237">
    <property type="term" value="F:metallopeptidase activity"/>
    <property type="evidence" value="ECO:0007669"/>
    <property type="project" value="UniProtKB-KW"/>
</dbReference>
<reference evidence="3 5" key="1">
    <citation type="submission" date="2017-03" db="EMBL/GenBank/DDBJ databases">
        <title>Genome sequence of Clostridium chromiireducens DSM 23318.</title>
        <authorList>
            <person name="Poehlein A."/>
            <person name="Daniel R."/>
        </authorList>
    </citation>
    <scope>NUCLEOTIDE SEQUENCE [LARGE SCALE GENOMIC DNA]</scope>
    <source>
        <strain evidence="3 5">DSM 23318</strain>
    </source>
</reference>
<keyword evidence="1" id="KW-1133">Transmembrane helix</keyword>
<feature type="transmembrane region" description="Helical" evidence="1">
    <location>
        <begin position="20"/>
        <end position="45"/>
    </location>
</feature>
<feature type="transmembrane region" description="Helical" evidence="1">
    <location>
        <begin position="295"/>
        <end position="316"/>
    </location>
</feature>
<dbReference type="RefSeq" id="WP_079439492.1">
    <property type="nucleotide sequence ID" value="NZ_MZGT01000022.1"/>
</dbReference>
<reference evidence="4 6" key="2">
    <citation type="submission" date="2018-08" db="EMBL/GenBank/DDBJ databases">
        <title>Genome of Clostridium chromiireducens C1, DSM12136.</title>
        <authorList>
            <person name="Xing M."/>
            <person name="Wei Y."/>
            <person name="Ang E.L."/>
            <person name="Zhao H."/>
            <person name="Zhang Y."/>
        </authorList>
    </citation>
    <scope>NUCLEOTIDE SEQUENCE [LARGE SCALE GENOMIC DNA]</scope>
    <source>
        <strain evidence="4 6">C1</strain>
    </source>
</reference>
<dbReference type="InterPro" id="IPR003675">
    <property type="entry name" value="Rce1/LyrA-like_dom"/>
</dbReference>
<dbReference type="GO" id="GO:0080120">
    <property type="term" value="P:CAAX-box protein maturation"/>
    <property type="evidence" value="ECO:0007669"/>
    <property type="project" value="UniProtKB-ARBA"/>
</dbReference>
<dbReference type="Proteomes" id="UP000191056">
    <property type="component" value="Unassembled WGS sequence"/>
</dbReference>
<dbReference type="AlphaFoldDB" id="A0A1V4IRI6"/>
<dbReference type="GO" id="GO:0004175">
    <property type="term" value="F:endopeptidase activity"/>
    <property type="evidence" value="ECO:0007669"/>
    <property type="project" value="UniProtKB-ARBA"/>
</dbReference>
<dbReference type="EMBL" id="QXDJ01000004">
    <property type="protein sequence ID" value="RII33261.1"/>
    <property type="molecule type" value="Genomic_DNA"/>
</dbReference>
<evidence type="ECO:0000313" key="6">
    <source>
        <dbReference type="Proteomes" id="UP000265930"/>
    </source>
</evidence>
<keyword evidence="4" id="KW-0482">Metalloprotease</keyword>
<dbReference type="PANTHER" id="PTHR43592">
    <property type="entry name" value="CAAX AMINO TERMINAL PROTEASE"/>
    <property type="match status" value="1"/>
</dbReference>
<dbReference type="PANTHER" id="PTHR43592:SF15">
    <property type="entry name" value="CAAX AMINO TERMINAL PROTEASE FAMILY PROTEIN"/>
    <property type="match status" value="1"/>
</dbReference>
<evidence type="ECO:0000313" key="5">
    <source>
        <dbReference type="Proteomes" id="UP000191056"/>
    </source>
</evidence>
<protein>
    <submittedName>
        <fullName evidence="3">CAAX amino terminal protease self-immunity</fullName>
    </submittedName>
    <submittedName>
        <fullName evidence="4">CPBP family intramembrane metalloprotease</fullName>
    </submittedName>
</protein>
<evidence type="ECO:0000256" key="1">
    <source>
        <dbReference type="SAM" id="Phobius"/>
    </source>
</evidence>
<feature type="transmembrane region" description="Helical" evidence="1">
    <location>
        <begin position="256"/>
        <end position="275"/>
    </location>
</feature>
<organism evidence="3 5">
    <name type="scientific">Clostridium chromiireducens</name>
    <dbReference type="NCBI Taxonomy" id="225345"/>
    <lineage>
        <taxon>Bacteria</taxon>
        <taxon>Bacillati</taxon>
        <taxon>Bacillota</taxon>
        <taxon>Clostridia</taxon>
        <taxon>Eubacteriales</taxon>
        <taxon>Clostridiaceae</taxon>
        <taxon>Clostridium</taxon>
    </lineage>
</organism>
<keyword evidence="4" id="KW-0378">Hydrolase</keyword>
<proteinExistence type="predicted"/>
<evidence type="ECO:0000313" key="3">
    <source>
        <dbReference type="EMBL" id="OPJ62638.1"/>
    </source>
</evidence>
<feature type="transmembrane region" description="Helical" evidence="1">
    <location>
        <begin position="65"/>
        <end position="86"/>
    </location>
</feature>